<proteinExistence type="predicted"/>
<dbReference type="Proteomes" id="UP000712600">
    <property type="component" value="Unassembled WGS sequence"/>
</dbReference>
<name>A0A8S9NUT5_BRACR</name>
<accession>A0A8S9NUT5</accession>
<dbReference type="AlphaFoldDB" id="A0A8S9NUT5"/>
<organism evidence="1 2">
    <name type="scientific">Brassica cretica</name>
    <name type="common">Mustard</name>
    <dbReference type="NCBI Taxonomy" id="69181"/>
    <lineage>
        <taxon>Eukaryota</taxon>
        <taxon>Viridiplantae</taxon>
        <taxon>Streptophyta</taxon>
        <taxon>Embryophyta</taxon>
        <taxon>Tracheophyta</taxon>
        <taxon>Spermatophyta</taxon>
        <taxon>Magnoliopsida</taxon>
        <taxon>eudicotyledons</taxon>
        <taxon>Gunneridae</taxon>
        <taxon>Pentapetalae</taxon>
        <taxon>rosids</taxon>
        <taxon>malvids</taxon>
        <taxon>Brassicales</taxon>
        <taxon>Brassicaceae</taxon>
        <taxon>Brassiceae</taxon>
        <taxon>Brassica</taxon>
    </lineage>
</organism>
<evidence type="ECO:0000313" key="1">
    <source>
        <dbReference type="EMBL" id="KAF3508774.1"/>
    </source>
</evidence>
<dbReference type="EMBL" id="QGKX02001521">
    <property type="protein sequence ID" value="KAF3508774.1"/>
    <property type="molecule type" value="Genomic_DNA"/>
</dbReference>
<protein>
    <submittedName>
        <fullName evidence="1">Uncharacterized protein</fullName>
    </submittedName>
</protein>
<comment type="caution">
    <text evidence="1">The sequence shown here is derived from an EMBL/GenBank/DDBJ whole genome shotgun (WGS) entry which is preliminary data.</text>
</comment>
<sequence length="149" mass="16464">MDSWSLEIDRVTLRLREDPGVSRGPEGCGGAQRSGDHIRTLVCLNPEVVMGPASEAVLGPEGLNPKIADRSSLDPEIFDWNPEAIGEPGGTVLRRPRQGYYRKSLTSLGGYGVGVMTHVQGFAAFHVWRSMILIAPWTPMRLRLHRGFR</sequence>
<evidence type="ECO:0000313" key="2">
    <source>
        <dbReference type="Proteomes" id="UP000712600"/>
    </source>
</evidence>
<reference evidence="1" key="1">
    <citation type="submission" date="2019-12" db="EMBL/GenBank/DDBJ databases">
        <title>Genome sequencing and annotation of Brassica cretica.</title>
        <authorList>
            <person name="Studholme D.J."/>
            <person name="Sarris P."/>
        </authorList>
    </citation>
    <scope>NUCLEOTIDE SEQUENCE</scope>
    <source>
        <strain evidence="1">PFS-109/04</strain>
        <tissue evidence="1">Leaf</tissue>
    </source>
</reference>
<gene>
    <name evidence="1" type="ORF">F2Q69_00006815</name>
</gene>